<sequence length="533" mass="58875">MSEKRMFVNAKIYTVDMENKEADAMVVYNGKISWIGKEKDMPPVEGERVNLNGRRVLPGFIDAHFHPLLLAETSKQIACTLPGVQSIYDFIKAVRQFREEHAADAWIEGWGYDEGKLQEGRAPNRYDLDKAAEDVPIVLTRTCTHIISVNSKALEIAGITKGTPDPPGGKIDRDDQGEPTGILRESATALVKDIMPVKSLEKKAALLAEYSQILLSNGVTGITEMMADHQPIDFYDIFQAAVKKGMKQRAALYYNWKEFQQLDLSDPGIFDKEQPVYIAGIKLFADGSISGQTAWVNPPFLGGGENYGISTTTQEELLAAGEAAKKHGIQLAVHAMGERAIDQVVDTFYKQADWLDDAPSVRIEHVSLPTDQALQRAAESGIAFVTQPIFLYAEIESYIKNLGEERTRTSYPVKTMLGKGIQLAFSSDAPATAWGDPVNPFFGLESAVNRKAYDGMDIGQEERISIETAVELYTKAAQEVTRIPSVGQLIPGNHADFIVLEKDIFGADKAEISQIKVKETYMGGVMVYRRKGD</sequence>
<dbReference type="InterPro" id="IPR013108">
    <property type="entry name" value="Amidohydro_3"/>
</dbReference>
<reference evidence="3" key="1">
    <citation type="submission" date="2018-12" db="EMBL/GenBank/DDBJ databases">
        <authorList>
            <person name="Sun L."/>
            <person name="Chen Z."/>
        </authorList>
    </citation>
    <scope>NUCLEOTIDE SEQUENCE [LARGE SCALE GENOMIC DNA]</scope>
    <source>
        <strain evidence="3">3-2-2</strain>
    </source>
</reference>
<dbReference type="InterPro" id="IPR033932">
    <property type="entry name" value="YtcJ-like"/>
</dbReference>
<accession>A0A429XUI2</accession>
<dbReference type="RefSeq" id="WP_126052169.1">
    <property type="nucleotide sequence ID" value="NZ_QYTV02000011.1"/>
</dbReference>
<feature type="region of interest" description="Disordered" evidence="1">
    <location>
        <begin position="158"/>
        <end position="179"/>
    </location>
</feature>
<dbReference type="AlphaFoldDB" id="A0A429XUI2"/>
<dbReference type="EMBL" id="QYTV02000011">
    <property type="protein sequence ID" value="RST71819.1"/>
    <property type="molecule type" value="Genomic_DNA"/>
</dbReference>
<organism evidence="3 4">
    <name type="scientific">Siminovitchia acidinfaciens</name>
    <dbReference type="NCBI Taxonomy" id="2321395"/>
    <lineage>
        <taxon>Bacteria</taxon>
        <taxon>Bacillati</taxon>
        <taxon>Bacillota</taxon>
        <taxon>Bacilli</taxon>
        <taxon>Bacillales</taxon>
        <taxon>Bacillaceae</taxon>
        <taxon>Siminovitchia</taxon>
    </lineage>
</organism>
<evidence type="ECO:0000313" key="3">
    <source>
        <dbReference type="EMBL" id="RST71819.1"/>
    </source>
</evidence>
<keyword evidence="4" id="KW-1185">Reference proteome</keyword>
<dbReference type="Gene3D" id="3.10.310.70">
    <property type="match status" value="1"/>
</dbReference>
<feature type="domain" description="Amidohydrolase 3" evidence="2">
    <location>
        <begin position="49"/>
        <end position="528"/>
    </location>
</feature>
<evidence type="ECO:0000259" key="2">
    <source>
        <dbReference type="Pfam" id="PF07969"/>
    </source>
</evidence>
<protein>
    <submittedName>
        <fullName evidence="3">Amidohydrolase</fullName>
    </submittedName>
</protein>
<evidence type="ECO:0000256" key="1">
    <source>
        <dbReference type="SAM" id="MobiDB-lite"/>
    </source>
</evidence>
<dbReference type="InterPro" id="IPR032466">
    <property type="entry name" value="Metal_Hydrolase"/>
</dbReference>
<comment type="caution">
    <text evidence="3">The sequence shown here is derived from an EMBL/GenBank/DDBJ whole genome shotgun (WGS) entry which is preliminary data.</text>
</comment>
<dbReference type="Proteomes" id="UP000287156">
    <property type="component" value="Unassembled WGS sequence"/>
</dbReference>
<dbReference type="Gene3D" id="3.20.20.140">
    <property type="entry name" value="Metal-dependent hydrolases"/>
    <property type="match status" value="1"/>
</dbReference>
<dbReference type="PANTHER" id="PTHR22642:SF2">
    <property type="entry name" value="PROTEIN LONG AFTER FAR-RED 3"/>
    <property type="match status" value="1"/>
</dbReference>
<dbReference type="PANTHER" id="PTHR22642">
    <property type="entry name" value="IMIDAZOLONEPROPIONASE"/>
    <property type="match status" value="1"/>
</dbReference>
<dbReference type="SUPFAM" id="SSF51556">
    <property type="entry name" value="Metallo-dependent hydrolases"/>
    <property type="match status" value="1"/>
</dbReference>
<evidence type="ECO:0000313" key="4">
    <source>
        <dbReference type="Proteomes" id="UP000287156"/>
    </source>
</evidence>
<dbReference type="InterPro" id="IPR011059">
    <property type="entry name" value="Metal-dep_hydrolase_composite"/>
</dbReference>
<proteinExistence type="predicted"/>
<name>A0A429XUI2_9BACI</name>
<dbReference type="Pfam" id="PF07969">
    <property type="entry name" value="Amidohydro_3"/>
    <property type="match status" value="1"/>
</dbReference>
<dbReference type="Gene3D" id="2.30.40.10">
    <property type="entry name" value="Urease, subunit C, domain 1"/>
    <property type="match status" value="1"/>
</dbReference>
<dbReference type="GO" id="GO:0016810">
    <property type="term" value="F:hydrolase activity, acting on carbon-nitrogen (but not peptide) bonds"/>
    <property type="evidence" value="ECO:0007669"/>
    <property type="project" value="InterPro"/>
</dbReference>
<dbReference type="OrthoDB" id="9767366at2"/>
<dbReference type="CDD" id="cd01300">
    <property type="entry name" value="YtcJ_like"/>
    <property type="match status" value="1"/>
</dbReference>
<gene>
    <name evidence="3" type="ORF">D4T97_018050</name>
</gene>
<dbReference type="SUPFAM" id="SSF51338">
    <property type="entry name" value="Composite domain of metallo-dependent hydrolases"/>
    <property type="match status" value="1"/>
</dbReference>